<evidence type="ECO:0000256" key="1">
    <source>
        <dbReference type="ARBA" id="ARBA00006964"/>
    </source>
</evidence>
<dbReference type="SUPFAM" id="SSF102705">
    <property type="entry name" value="NIF3 (NGG1p interacting factor 3)-like"/>
    <property type="match status" value="1"/>
</dbReference>
<dbReference type="PANTHER" id="PTHR13799:SF14">
    <property type="entry name" value="GTP CYCLOHYDROLASE 1 TYPE 2 HOMOLOG"/>
    <property type="match status" value="1"/>
</dbReference>
<keyword evidence="5" id="KW-1185">Reference proteome</keyword>
<accession>A0ABT8KJF5</accession>
<dbReference type="PANTHER" id="PTHR13799">
    <property type="entry name" value="NGG1 INTERACTING FACTOR 3"/>
    <property type="match status" value="1"/>
</dbReference>
<dbReference type="EMBL" id="JAUJEA010000001">
    <property type="protein sequence ID" value="MDN5200399.1"/>
    <property type="molecule type" value="Genomic_DNA"/>
</dbReference>
<dbReference type="PIRSF" id="PIRSF037489">
    <property type="entry name" value="UCP037489_NIF3_YqfO"/>
    <property type="match status" value="1"/>
</dbReference>
<dbReference type="Gene3D" id="3.40.1390.30">
    <property type="entry name" value="NIF3 (NGG1p interacting factor 3)-like"/>
    <property type="match status" value="1"/>
</dbReference>
<comment type="caution">
    <text evidence="4">The sequence shown here is derived from an EMBL/GenBank/DDBJ whole genome shotgun (WGS) entry which is preliminary data.</text>
</comment>
<dbReference type="Gene3D" id="3.30.70.120">
    <property type="match status" value="1"/>
</dbReference>
<proteinExistence type="inferred from homology"/>
<dbReference type="RefSeq" id="WP_346750424.1">
    <property type="nucleotide sequence ID" value="NZ_JAUJEA010000001.1"/>
</dbReference>
<dbReference type="InterPro" id="IPR017221">
    <property type="entry name" value="DUF34/NIF3_bac"/>
</dbReference>
<sequence>MIKIKDVIQYLENIAPLSYQESYDNAGLITGDLQQTVSGVMICLDSTEDVLQEAVRKGCNLVIAHHPIIFRGLKKVNGSNYVERTIIFAIKNDIAIYAIHTNLDNVHTGVNRKIAEKIGLENVKILNSKKDTLSKLVSFVPKTNTDDVLEALSKAGAGNIGNYEKCSFRVTGTGAFKPNESANPSIGERNQLEEVQEDRIEVIFPTFLETRILNALKQAHPYEEVAHYIQTLSNKNQEIGSGMIGNLPESMQETGFLSYLKEKMMLNCIRHTALLNKPVQKVAICGGSGSFLLKTAMAKNADVFITADFKYHEFFDADNQILILDIGHYESEVFTKDLIYELLNKKFTNIALYLTECVTNPISYF</sequence>
<keyword evidence="2 3" id="KW-0479">Metal-binding</keyword>
<gene>
    <name evidence="4" type="ORF">QQ008_03480</name>
</gene>
<protein>
    <recommendedName>
        <fullName evidence="3">GTP cyclohydrolase 1 type 2 homolog</fullName>
    </recommendedName>
</protein>
<evidence type="ECO:0000256" key="3">
    <source>
        <dbReference type="PIRNR" id="PIRNR037489"/>
    </source>
</evidence>
<dbReference type="InterPro" id="IPR015867">
    <property type="entry name" value="N-reg_PII/ATP_PRibTrfase_C"/>
</dbReference>
<dbReference type="Proteomes" id="UP001172082">
    <property type="component" value="Unassembled WGS sequence"/>
</dbReference>
<organism evidence="4 5">
    <name type="scientific">Splendidivirga corallicola</name>
    <dbReference type="NCBI Taxonomy" id="3051826"/>
    <lineage>
        <taxon>Bacteria</taxon>
        <taxon>Pseudomonadati</taxon>
        <taxon>Bacteroidota</taxon>
        <taxon>Cytophagia</taxon>
        <taxon>Cytophagales</taxon>
        <taxon>Splendidivirgaceae</taxon>
        <taxon>Splendidivirga</taxon>
    </lineage>
</organism>
<name>A0ABT8KJF5_9BACT</name>
<dbReference type="NCBIfam" id="TIGR00486">
    <property type="entry name" value="YbgI_SA1388"/>
    <property type="match status" value="1"/>
</dbReference>
<dbReference type="InterPro" id="IPR036069">
    <property type="entry name" value="DUF34/NIF3_sf"/>
</dbReference>
<evidence type="ECO:0000313" key="5">
    <source>
        <dbReference type="Proteomes" id="UP001172082"/>
    </source>
</evidence>
<evidence type="ECO:0000313" key="4">
    <source>
        <dbReference type="EMBL" id="MDN5200399.1"/>
    </source>
</evidence>
<evidence type="ECO:0000256" key="2">
    <source>
        <dbReference type="ARBA" id="ARBA00022723"/>
    </source>
</evidence>
<reference evidence="4" key="1">
    <citation type="submission" date="2023-06" db="EMBL/GenBank/DDBJ databases">
        <title>Genomic of Parafulvivirga corallium.</title>
        <authorList>
            <person name="Wang G."/>
        </authorList>
    </citation>
    <scope>NUCLEOTIDE SEQUENCE</scope>
    <source>
        <strain evidence="4">BMA10</strain>
    </source>
</reference>
<comment type="similarity">
    <text evidence="1 3">Belongs to the GTP cyclohydrolase I type 2/NIF3 family.</text>
</comment>
<dbReference type="InterPro" id="IPR002678">
    <property type="entry name" value="DUF34/NIF3"/>
</dbReference>
<dbReference type="Pfam" id="PF01784">
    <property type="entry name" value="DUF34_NIF3"/>
    <property type="match status" value="1"/>
</dbReference>